<organism evidence="1 2">
    <name type="scientific">Phaeocystidibacter luteus</name>
    <dbReference type="NCBI Taxonomy" id="911197"/>
    <lineage>
        <taxon>Bacteria</taxon>
        <taxon>Pseudomonadati</taxon>
        <taxon>Bacteroidota</taxon>
        <taxon>Flavobacteriia</taxon>
        <taxon>Flavobacteriales</taxon>
        <taxon>Phaeocystidibacteraceae</taxon>
        <taxon>Phaeocystidibacter</taxon>
    </lineage>
</organism>
<dbReference type="AlphaFoldDB" id="A0A6N6RKF8"/>
<dbReference type="EMBL" id="WBVO01000013">
    <property type="protein sequence ID" value="KAB2806782.1"/>
    <property type="molecule type" value="Genomic_DNA"/>
</dbReference>
<evidence type="ECO:0000313" key="2">
    <source>
        <dbReference type="Proteomes" id="UP000468650"/>
    </source>
</evidence>
<dbReference type="Pfam" id="PF06245">
    <property type="entry name" value="DUF1015"/>
    <property type="match status" value="1"/>
</dbReference>
<name>A0A6N6RKF8_9FLAO</name>
<evidence type="ECO:0000313" key="1">
    <source>
        <dbReference type="EMBL" id="KAB2806782.1"/>
    </source>
</evidence>
<protein>
    <submittedName>
        <fullName evidence="1">DUF1015 domain-containing protein</fullName>
    </submittedName>
</protein>
<keyword evidence="2" id="KW-1185">Reference proteome</keyword>
<comment type="caution">
    <text evidence="1">The sequence shown here is derived from an EMBL/GenBank/DDBJ whole genome shotgun (WGS) entry which is preliminary data.</text>
</comment>
<dbReference type="PANTHER" id="PTHR36454">
    <property type="entry name" value="LMO2823 PROTEIN"/>
    <property type="match status" value="1"/>
</dbReference>
<sequence length="409" mass="46657">MIKVAPFRAVRPKRDVVSLVASRSYVSYSDEQLCEKLENNPYTFLHVIHPDTDAAVKSEGREKYDLVRQKFEQFEREGIFIKDDEASFYLYQQRTHSHVFTGIIAAVSVKDYLDGRILVHEHTLTQREEMFKEYLNTTGFNAEPVLLMYPENGDVNTIIGKAMDTRPEFEFTTTDRVSHYLWKIDSAEDCAVISSAFGQMEKIYIADGHHRSASSALLAQHLTEEGKSGAFDHFMAYLIPENSIHIHGFHRLVKDLGMPHDEFLKKLEDNFIVSEWEGDTYHPDRLHEIGMYIDGSWKTLTAKPGSFSPEDPVASLDAEILSRNVLDHILHIKDLRADPRVDFLPGDKGCEAIEKAVNSNQYEVGFALYAVSAEQLKDVANASLIMPPKSTYIEPKLRSGLTIYELFER</sequence>
<dbReference type="OrthoDB" id="9781616at2"/>
<dbReference type="InterPro" id="IPR008323">
    <property type="entry name" value="UCP033563"/>
</dbReference>
<dbReference type="Proteomes" id="UP000468650">
    <property type="component" value="Unassembled WGS sequence"/>
</dbReference>
<gene>
    <name evidence="1" type="ORF">F8C67_13010</name>
</gene>
<dbReference type="RefSeq" id="WP_151668299.1">
    <property type="nucleotide sequence ID" value="NZ_WBVO01000013.1"/>
</dbReference>
<proteinExistence type="predicted"/>
<reference evidence="1 2" key="1">
    <citation type="submission" date="2019-09" db="EMBL/GenBank/DDBJ databases">
        <title>Genomes of family Cryomorphaceae.</title>
        <authorList>
            <person name="Bowman J.P."/>
        </authorList>
    </citation>
    <scope>NUCLEOTIDE SEQUENCE [LARGE SCALE GENOMIC DNA]</scope>
    <source>
        <strain evidence="1 2">LMG 25704</strain>
    </source>
</reference>
<accession>A0A6N6RKF8</accession>
<dbReference type="PANTHER" id="PTHR36454:SF1">
    <property type="entry name" value="DUF1015 DOMAIN-CONTAINING PROTEIN"/>
    <property type="match status" value="1"/>
</dbReference>
<dbReference type="PIRSF" id="PIRSF033563">
    <property type="entry name" value="UCP033563"/>
    <property type="match status" value="1"/>
</dbReference>